<evidence type="ECO:0000313" key="1">
    <source>
        <dbReference type="EMBL" id="GEK87105.1"/>
    </source>
</evidence>
<evidence type="ECO:0000313" key="2">
    <source>
        <dbReference type="Proteomes" id="UP000321225"/>
    </source>
</evidence>
<comment type="caution">
    <text evidence="1">The sequence shown here is derived from an EMBL/GenBank/DDBJ whole genome shotgun (WGS) entry which is preliminary data.</text>
</comment>
<proteinExistence type="predicted"/>
<keyword evidence="2" id="KW-1185">Reference proteome</keyword>
<dbReference type="EMBL" id="BJUW01000010">
    <property type="protein sequence ID" value="GEK87105.1"/>
    <property type="molecule type" value="Genomic_DNA"/>
</dbReference>
<dbReference type="AlphaFoldDB" id="A0A511AG33"/>
<gene>
    <name evidence="1" type="ORF">MAE01_22810</name>
</gene>
<organism evidence="1 2">
    <name type="scientific">Microbacterium aerolatum</name>
    <dbReference type="NCBI Taxonomy" id="153731"/>
    <lineage>
        <taxon>Bacteria</taxon>
        <taxon>Bacillati</taxon>
        <taxon>Actinomycetota</taxon>
        <taxon>Actinomycetes</taxon>
        <taxon>Micrococcales</taxon>
        <taxon>Microbacteriaceae</taxon>
        <taxon>Microbacterium</taxon>
    </lineage>
</organism>
<dbReference type="Proteomes" id="UP000321225">
    <property type="component" value="Unassembled WGS sequence"/>
</dbReference>
<protein>
    <submittedName>
        <fullName evidence="1">Uncharacterized protein</fullName>
    </submittedName>
</protein>
<accession>A0A511AG33</accession>
<name>A0A511AG33_9MICO</name>
<sequence length="101" mass="11236">MRADLLDPGRTRDYAGDDRLEHVVCERESCDGSRFDAVALLDRRDVIGCKVPDHAIEVEEYGSEHGSMISGSARDVRYTQVGSQLWMSQNSYGTLMPVQTG</sequence>
<reference evidence="1 2" key="1">
    <citation type="submission" date="2019-07" db="EMBL/GenBank/DDBJ databases">
        <title>Whole genome shotgun sequence of Microbacterium aerolatum NBRC 103071.</title>
        <authorList>
            <person name="Hosoyama A."/>
            <person name="Uohara A."/>
            <person name="Ohji S."/>
            <person name="Ichikawa N."/>
        </authorList>
    </citation>
    <scope>NUCLEOTIDE SEQUENCE [LARGE SCALE GENOMIC DNA]</scope>
    <source>
        <strain evidence="1 2">NBRC 103071</strain>
    </source>
</reference>